<comment type="caution">
    <text evidence="7">The sequence shown here is derived from an EMBL/GenBank/DDBJ whole genome shotgun (WGS) entry which is preliminary data.</text>
</comment>
<dbReference type="Proteomes" id="UP000322899">
    <property type="component" value="Unassembled WGS sequence"/>
</dbReference>
<keyword evidence="11" id="KW-1185">Reference proteome</keyword>
<dbReference type="GO" id="GO:0005885">
    <property type="term" value="C:Arp2/3 protein complex"/>
    <property type="evidence" value="ECO:0007669"/>
    <property type="project" value="UniProtKB-UniRule"/>
</dbReference>
<dbReference type="InterPro" id="IPR034666">
    <property type="entry name" value="ARPC2/4"/>
</dbReference>
<dbReference type="Proteomes" id="UP000325113">
    <property type="component" value="Unassembled WGS sequence"/>
</dbReference>
<evidence type="ECO:0000256" key="6">
    <source>
        <dbReference type="PIRNR" id="PIRNR039100"/>
    </source>
</evidence>
<accession>A0A5A8CV68</accession>
<dbReference type="InterPro" id="IPR008384">
    <property type="entry name" value="ARPC4"/>
</dbReference>
<evidence type="ECO:0000313" key="9">
    <source>
        <dbReference type="EMBL" id="KAA0177691.1"/>
    </source>
</evidence>
<dbReference type="SUPFAM" id="SSF69645">
    <property type="entry name" value="Arp2/3 complex subunits"/>
    <property type="match status" value="1"/>
</dbReference>
<evidence type="ECO:0000256" key="1">
    <source>
        <dbReference type="ARBA" id="ARBA00004245"/>
    </source>
</evidence>
<keyword evidence="4 6" id="KW-0009">Actin-binding</keyword>
<sequence length="169" mass="19541">MATTQKAYLQCVRATLDAALCIRNFGSQTVERHNKPEVEVKDSKELSLKPIKIARTAQERVLIETSVNSVRFSIALKKADHLEHILASQFTRFLMQRAEHFIILRRKAVDDYDISFLITNKHLERMWKHKLIDFVIQFMEDVDREISAMKISVNARSRAVATELMKALA</sequence>
<dbReference type="Gene3D" id="3.30.1460.20">
    <property type="match status" value="1"/>
</dbReference>
<evidence type="ECO:0000313" key="8">
    <source>
        <dbReference type="EMBL" id="KAA0168422.1"/>
    </source>
</evidence>
<proteinExistence type="inferred from homology"/>
<comment type="similarity">
    <text evidence="2 6">Belongs to the ARPC4 family.</text>
</comment>
<dbReference type="Pfam" id="PF05856">
    <property type="entry name" value="ARPC4"/>
    <property type="match status" value="1"/>
</dbReference>
<dbReference type="EMBL" id="VLTN01000004">
    <property type="protein sequence ID" value="KAA0156317.1"/>
    <property type="molecule type" value="Genomic_DNA"/>
</dbReference>
<evidence type="ECO:0000256" key="3">
    <source>
        <dbReference type="ARBA" id="ARBA00022490"/>
    </source>
</evidence>
<dbReference type="GO" id="GO:0030041">
    <property type="term" value="P:actin filament polymerization"/>
    <property type="evidence" value="ECO:0007669"/>
    <property type="project" value="UniProtKB-UniRule"/>
</dbReference>
<evidence type="ECO:0000313" key="7">
    <source>
        <dbReference type="EMBL" id="KAA0156317.1"/>
    </source>
</evidence>
<dbReference type="GO" id="GO:0051015">
    <property type="term" value="F:actin filament binding"/>
    <property type="evidence" value="ECO:0007669"/>
    <property type="project" value="TreeGrafter"/>
</dbReference>
<dbReference type="EMBL" id="VLTO01000003">
    <property type="protein sequence ID" value="KAA0177691.1"/>
    <property type="molecule type" value="Genomic_DNA"/>
</dbReference>
<keyword evidence="5 6" id="KW-0206">Cytoskeleton</keyword>
<dbReference type="OMA" id="EAYLGEF"/>
<evidence type="ECO:0000256" key="4">
    <source>
        <dbReference type="ARBA" id="ARBA00023203"/>
    </source>
</evidence>
<organism evidence="7 11">
    <name type="scientific">Cafeteria roenbergensis</name>
    <name type="common">Marine flagellate</name>
    <dbReference type="NCBI Taxonomy" id="33653"/>
    <lineage>
        <taxon>Eukaryota</taxon>
        <taxon>Sar</taxon>
        <taxon>Stramenopiles</taxon>
        <taxon>Bigyra</taxon>
        <taxon>Opalozoa</taxon>
        <taxon>Bicosoecida</taxon>
        <taxon>Cafeteriaceae</taxon>
        <taxon>Cafeteria</taxon>
    </lineage>
</organism>
<evidence type="ECO:0000256" key="5">
    <source>
        <dbReference type="ARBA" id="ARBA00023212"/>
    </source>
</evidence>
<evidence type="ECO:0000313" key="11">
    <source>
        <dbReference type="Proteomes" id="UP000323011"/>
    </source>
</evidence>
<protein>
    <recommendedName>
        <fullName evidence="6">Actin-related protein 2/3 complex subunit 4</fullName>
    </recommendedName>
</protein>
<evidence type="ECO:0000313" key="10">
    <source>
        <dbReference type="Proteomes" id="UP000322899"/>
    </source>
</evidence>
<dbReference type="PIRSF" id="PIRSF039100">
    <property type="entry name" value="ARPC4"/>
    <property type="match status" value="1"/>
</dbReference>
<comment type="function">
    <text evidence="6">Functions as actin-binding component of the Arp2/3 complex which is involved in regulation of actin polymerization and together with an activating nucleation-promoting factor (NPF) mediates the formation of branched actin networks. Seems to contact the mother actin filament.</text>
</comment>
<dbReference type="AlphaFoldDB" id="A0A5A8CV68"/>
<evidence type="ECO:0000256" key="2">
    <source>
        <dbReference type="ARBA" id="ARBA00005919"/>
    </source>
</evidence>
<dbReference type="FunFam" id="3.30.1460.20:FF:000001">
    <property type="entry name" value="Actin-related protein 2/3 complex subunit 4"/>
    <property type="match status" value="1"/>
</dbReference>
<dbReference type="OrthoDB" id="336240at2759"/>
<gene>
    <name evidence="9" type="ORF">FNF27_00863</name>
    <name evidence="7" type="ORF">FNF29_01110</name>
    <name evidence="8" type="ORF">FNF31_00304</name>
</gene>
<dbReference type="PANTHER" id="PTHR22629">
    <property type="entry name" value="ARP2/3 COMPLEX 20 KD SUBUNIT"/>
    <property type="match status" value="1"/>
</dbReference>
<name>A0A5A8CV68_CAFRO</name>
<dbReference type="Proteomes" id="UP000323011">
    <property type="component" value="Unassembled WGS sequence"/>
</dbReference>
<keyword evidence="3 6" id="KW-0963">Cytoplasm</keyword>
<reference evidence="10 11" key="1">
    <citation type="submission" date="2019-07" db="EMBL/GenBank/DDBJ databases">
        <title>Genomes of Cafeteria roenbergensis.</title>
        <authorList>
            <person name="Fischer M.G."/>
            <person name="Hackl T."/>
            <person name="Roman M."/>
        </authorList>
    </citation>
    <scope>NUCLEOTIDE SEQUENCE [LARGE SCALE GENOMIC DNA]</scope>
    <source>
        <strain evidence="7 11">BVI</strain>
        <strain evidence="8 12">Cflag</strain>
        <strain evidence="9 10">E4-10P</strain>
    </source>
</reference>
<dbReference type="GO" id="GO:0034314">
    <property type="term" value="P:Arp2/3 complex-mediated actin nucleation"/>
    <property type="evidence" value="ECO:0007669"/>
    <property type="project" value="UniProtKB-UniRule"/>
</dbReference>
<comment type="subcellular location">
    <subcellularLocation>
        <location evidence="1 6">Cytoplasm</location>
        <location evidence="1 6">Cytoskeleton</location>
    </subcellularLocation>
</comment>
<dbReference type="EMBL" id="VLTM01000002">
    <property type="protein sequence ID" value="KAA0168422.1"/>
    <property type="molecule type" value="Genomic_DNA"/>
</dbReference>
<evidence type="ECO:0000313" key="12">
    <source>
        <dbReference type="Proteomes" id="UP000325113"/>
    </source>
</evidence>
<dbReference type="PANTHER" id="PTHR22629:SF0">
    <property type="entry name" value="ACTIN-RELATED PROTEIN 2_3 COMPLEX SUBUNIT 4"/>
    <property type="match status" value="1"/>
</dbReference>